<reference evidence="4" key="2">
    <citation type="journal article" date="2021" name="PeerJ">
        <title>Extensive microbial diversity within the chicken gut microbiome revealed by metagenomics and culture.</title>
        <authorList>
            <person name="Gilroy R."/>
            <person name="Ravi A."/>
            <person name="Getino M."/>
            <person name="Pursley I."/>
            <person name="Horton D.L."/>
            <person name="Alikhan N.F."/>
            <person name="Baker D."/>
            <person name="Gharbi K."/>
            <person name="Hall N."/>
            <person name="Watson M."/>
            <person name="Adriaenssens E.M."/>
            <person name="Foster-Nyarko E."/>
            <person name="Jarju S."/>
            <person name="Secka A."/>
            <person name="Antonio M."/>
            <person name="Oren A."/>
            <person name="Chaudhuri R.R."/>
            <person name="La Ragione R."/>
            <person name="Hildebrand F."/>
            <person name="Pallen M.J."/>
        </authorList>
    </citation>
    <scope>NUCLEOTIDE SEQUENCE</scope>
    <source>
        <strain evidence="4">CHK152-2871</strain>
    </source>
</reference>
<dbReference type="GO" id="GO:0008831">
    <property type="term" value="F:dTDP-4-dehydrorhamnose reductase activity"/>
    <property type="evidence" value="ECO:0007669"/>
    <property type="project" value="UniProtKB-EC"/>
</dbReference>
<dbReference type="Gene3D" id="3.40.50.720">
    <property type="entry name" value="NAD(P)-binding Rossmann-like Domain"/>
    <property type="match status" value="1"/>
</dbReference>
<dbReference type="Proteomes" id="UP000886865">
    <property type="component" value="Unassembled WGS sequence"/>
</dbReference>
<dbReference type="PANTHER" id="PTHR10491:SF4">
    <property type="entry name" value="METHIONINE ADENOSYLTRANSFERASE 2 SUBUNIT BETA"/>
    <property type="match status" value="1"/>
</dbReference>
<keyword evidence="2" id="KW-0521">NADP</keyword>
<dbReference type="Gene3D" id="3.90.25.10">
    <property type="entry name" value="UDP-galactose 4-epimerase, domain 1"/>
    <property type="match status" value="1"/>
</dbReference>
<comment type="pathway">
    <text evidence="2">Carbohydrate biosynthesis; dTDP-L-rhamnose biosynthesis.</text>
</comment>
<comment type="function">
    <text evidence="2">Catalyzes the reduction of dTDP-6-deoxy-L-lyxo-4-hexulose to yield dTDP-L-rhamnose.</text>
</comment>
<sequence>MKIMVTGANGMLGKDLCPILENIGAFVIPTDIDNLDITDQNATDDFIQSIHPDIIVHCAAYTNVDKAENDSENAYKINCDGTRNVAMAANKAGALMVYISTDYVFDGTKNTLYLPTDETNPQNVYGASKLAGEKEVIKNCEKYYIARTSWLYGHNGKNFVETMIALSKNPELKVVDDQTGCPTWTVALCRAIITLISNQKPYGIYHTCGSNYTSWYGFAKEIFKLTNIEANLKPCTTDEFPRDAKRPKFSAMDNGGICPDWRESLKEYIEMRG</sequence>
<dbReference type="SUPFAM" id="SSF51735">
    <property type="entry name" value="NAD(P)-binding Rossmann-fold domains"/>
    <property type="match status" value="1"/>
</dbReference>
<dbReference type="Pfam" id="PF04321">
    <property type="entry name" value="RmlD_sub_bind"/>
    <property type="match status" value="1"/>
</dbReference>
<dbReference type="InterPro" id="IPR029903">
    <property type="entry name" value="RmlD-like-bd"/>
</dbReference>
<feature type="domain" description="RmlD-like substrate binding" evidence="3">
    <location>
        <begin position="1"/>
        <end position="270"/>
    </location>
</feature>
<dbReference type="EMBL" id="DVJQ01000076">
    <property type="protein sequence ID" value="HIS75143.1"/>
    <property type="molecule type" value="Genomic_DNA"/>
</dbReference>
<accession>A0A9D1JZM6</accession>
<evidence type="ECO:0000256" key="2">
    <source>
        <dbReference type="RuleBase" id="RU364082"/>
    </source>
</evidence>
<dbReference type="GO" id="GO:0005829">
    <property type="term" value="C:cytosol"/>
    <property type="evidence" value="ECO:0007669"/>
    <property type="project" value="TreeGrafter"/>
</dbReference>
<dbReference type="FunFam" id="3.40.50.720:FF:000159">
    <property type="entry name" value="dTDP-4-dehydrorhamnose reductase"/>
    <property type="match status" value="1"/>
</dbReference>
<protein>
    <recommendedName>
        <fullName evidence="2">dTDP-4-dehydrorhamnose reductase</fullName>
        <ecNumber evidence="2">1.1.1.133</ecNumber>
    </recommendedName>
</protein>
<dbReference type="NCBIfam" id="TIGR01214">
    <property type="entry name" value="rmlD"/>
    <property type="match status" value="1"/>
</dbReference>
<evidence type="ECO:0000256" key="1">
    <source>
        <dbReference type="ARBA" id="ARBA00010944"/>
    </source>
</evidence>
<dbReference type="GO" id="GO:0019305">
    <property type="term" value="P:dTDP-rhamnose biosynthetic process"/>
    <property type="evidence" value="ECO:0007669"/>
    <property type="project" value="TreeGrafter"/>
</dbReference>
<dbReference type="PANTHER" id="PTHR10491">
    <property type="entry name" value="DTDP-4-DEHYDRORHAMNOSE REDUCTASE"/>
    <property type="match status" value="1"/>
</dbReference>
<keyword evidence="2 4" id="KW-0560">Oxidoreductase</keyword>
<dbReference type="AlphaFoldDB" id="A0A9D1JZM6"/>
<name>A0A9D1JZM6_9BACT</name>
<reference evidence="4" key="1">
    <citation type="submission" date="2020-10" db="EMBL/GenBank/DDBJ databases">
        <authorList>
            <person name="Gilroy R."/>
        </authorList>
    </citation>
    <scope>NUCLEOTIDE SEQUENCE</scope>
    <source>
        <strain evidence="4">CHK152-2871</strain>
    </source>
</reference>
<comment type="similarity">
    <text evidence="1 2">Belongs to the dTDP-4-dehydrorhamnose reductase family.</text>
</comment>
<dbReference type="EC" id="1.1.1.133" evidence="2"/>
<gene>
    <name evidence="4" type="primary">rfbD</name>
    <name evidence="4" type="ORF">IAA86_09025</name>
</gene>
<proteinExistence type="inferred from homology"/>
<comment type="caution">
    <text evidence="4">The sequence shown here is derived from an EMBL/GenBank/DDBJ whole genome shotgun (WGS) entry which is preliminary data.</text>
</comment>
<evidence type="ECO:0000313" key="5">
    <source>
        <dbReference type="Proteomes" id="UP000886865"/>
    </source>
</evidence>
<evidence type="ECO:0000313" key="4">
    <source>
        <dbReference type="EMBL" id="HIS75143.1"/>
    </source>
</evidence>
<evidence type="ECO:0000259" key="3">
    <source>
        <dbReference type="Pfam" id="PF04321"/>
    </source>
</evidence>
<organism evidence="4 5">
    <name type="scientific">Candidatus Galligastranaerophilus intestinavium</name>
    <dbReference type="NCBI Taxonomy" id="2840836"/>
    <lineage>
        <taxon>Bacteria</taxon>
        <taxon>Candidatus Galligastranaerophilus</taxon>
    </lineage>
</organism>
<dbReference type="CDD" id="cd05254">
    <property type="entry name" value="dTDP_HR_like_SDR_e"/>
    <property type="match status" value="1"/>
</dbReference>
<dbReference type="InterPro" id="IPR036291">
    <property type="entry name" value="NAD(P)-bd_dom_sf"/>
</dbReference>
<dbReference type="InterPro" id="IPR005913">
    <property type="entry name" value="dTDP_dehydrorham_reduct"/>
</dbReference>